<accession>A0A0F9KSF0</accession>
<sequence>MTKKPKCPWFGEPCLRNNCLSYIYKQEERFEGTMGVRCFTTNPYCNSLKIFIPNEIKEMQDE</sequence>
<gene>
    <name evidence="1" type="ORF">LCGC14_1666690</name>
</gene>
<proteinExistence type="predicted"/>
<dbReference type="EMBL" id="LAZR01014244">
    <property type="protein sequence ID" value="KKM18340.1"/>
    <property type="molecule type" value="Genomic_DNA"/>
</dbReference>
<name>A0A0F9KSF0_9ZZZZ</name>
<protein>
    <submittedName>
        <fullName evidence="1">Uncharacterized protein</fullName>
    </submittedName>
</protein>
<organism evidence="1">
    <name type="scientific">marine sediment metagenome</name>
    <dbReference type="NCBI Taxonomy" id="412755"/>
    <lineage>
        <taxon>unclassified sequences</taxon>
        <taxon>metagenomes</taxon>
        <taxon>ecological metagenomes</taxon>
    </lineage>
</organism>
<evidence type="ECO:0000313" key="1">
    <source>
        <dbReference type="EMBL" id="KKM18340.1"/>
    </source>
</evidence>
<reference evidence="1" key="1">
    <citation type="journal article" date="2015" name="Nature">
        <title>Complex archaea that bridge the gap between prokaryotes and eukaryotes.</title>
        <authorList>
            <person name="Spang A."/>
            <person name="Saw J.H."/>
            <person name="Jorgensen S.L."/>
            <person name="Zaremba-Niedzwiedzka K."/>
            <person name="Martijn J."/>
            <person name="Lind A.E."/>
            <person name="van Eijk R."/>
            <person name="Schleper C."/>
            <person name="Guy L."/>
            <person name="Ettema T.J."/>
        </authorList>
    </citation>
    <scope>NUCLEOTIDE SEQUENCE</scope>
</reference>
<comment type="caution">
    <text evidence="1">The sequence shown here is derived from an EMBL/GenBank/DDBJ whole genome shotgun (WGS) entry which is preliminary data.</text>
</comment>
<dbReference type="AlphaFoldDB" id="A0A0F9KSF0"/>